<name>A0A6P7XDW2_9AMPH</name>
<proteinExistence type="predicted"/>
<dbReference type="KEGG" id="muo:115462518"/>
<evidence type="ECO:0000313" key="4">
    <source>
        <dbReference type="RefSeq" id="XP_030048369.1"/>
    </source>
</evidence>
<evidence type="ECO:0000256" key="1">
    <source>
        <dbReference type="SAM" id="MobiDB-lite"/>
    </source>
</evidence>
<feature type="compositionally biased region" description="Basic residues" evidence="1">
    <location>
        <begin position="406"/>
        <end position="416"/>
    </location>
</feature>
<dbReference type="InParanoid" id="A0A6P7XDW2"/>
<keyword evidence="3" id="KW-1185">Reference proteome</keyword>
<feature type="region of interest" description="Disordered" evidence="1">
    <location>
        <begin position="338"/>
        <end position="444"/>
    </location>
</feature>
<reference evidence="4" key="1">
    <citation type="submission" date="2025-08" db="UniProtKB">
        <authorList>
            <consortium name="RefSeq"/>
        </authorList>
    </citation>
    <scope>IDENTIFICATION</scope>
</reference>
<organism evidence="3 4">
    <name type="scientific">Microcaecilia unicolor</name>
    <dbReference type="NCBI Taxonomy" id="1415580"/>
    <lineage>
        <taxon>Eukaryota</taxon>
        <taxon>Metazoa</taxon>
        <taxon>Chordata</taxon>
        <taxon>Craniata</taxon>
        <taxon>Vertebrata</taxon>
        <taxon>Euteleostomi</taxon>
        <taxon>Amphibia</taxon>
        <taxon>Gymnophiona</taxon>
        <taxon>Siphonopidae</taxon>
        <taxon>Microcaecilia</taxon>
    </lineage>
</organism>
<accession>A0A6P7XDW2</accession>
<protein>
    <submittedName>
        <fullName evidence="4">Transcription initiation factor TFIID subunit 1-like</fullName>
    </submittedName>
</protein>
<dbReference type="RefSeq" id="XP_030048369.1">
    <property type="nucleotide sequence ID" value="XM_030192509.1"/>
</dbReference>
<dbReference type="OrthoDB" id="9907627at2759"/>
<gene>
    <name evidence="4" type="primary">LOC115462518</name>
</gene>
<dbReference type="AlphaFoldDB" id="A0A6P7XDW2"/>
<feature type="compositionally biased region" description="Polar residues" evidence="1">
    <location>
        <begin position="217"/>
        <end position="228"/>
    </location>
</feature>
<feature type="compositionally biased region" description="Low complexity" evidence="1">
    <location>
        <begin position="419"/>
        <end position="444"/>
    </location>
</feature>
<feature type="signal peptide" evidence="2">
    <location>
        <begin position="1"/>
        <end position="16"/>
    </location>
</feature>
<feature type="region of interest" description="Disordered" evidence="1">
    <location>
        <begin position="130"/>
        <end position="246"/>
    </location>
</feature>
<sequence length="444" mass="49288">MKLILVCLCLFTPAHALPKEDKGTHINAAMHQLEDVYVANLQTDVLNLHHKKHQNEPAVKNMENIIQEKSEKDAMPNSRDKLHVDCHIASGIQNLQNVDADIILGCDTEGSGNSDFLDKSHKGTELDATYGVFSPESTGSTDTPFPLKDVNNDRSKDMHSDPGGMNKVQSPKKSEHSSTSHNPNGLKKDTDRDHHDMDSTHDTNLLNIDEEDGGSGNSNSRTEGNDSTVVLDKTEDTTVNPGFTTPEIVQSGKVHWNSSGDIQETVYSGVLEKDEDNTSTSNGTADWDNLKTIYTETSGIQEYTDRVNERKNNSKIESADYTDIRGKDQLNATVSVENPLHKNISNKNKHQGRSKSSQNNHINDINNKKKNQKGHFHTVTTNGEVVKVKNNRKAADRIYNNTVRQKINKRLRKKKFHNDSSQSSGSSSESSQSTESRSNSDQSD</sequence>
<dbReference type="Proteomes" id="UP000515156">
    <property type="component" value="Chromosome 2"/>
</dbReference>
<evidence type="ECO:0000256" key="2">
    <source>
        <dbReference type="SAM" id="SignalP"/>
    </source>
</evidence>
<evidence type="ECO:0000313" key="3">
    <source>
        <dbReference type="Proteomes" id="UP000515156"/>
    </source>
</evidence>
<feature type="chain" id="PRO_5028100496" evidence="2">
    <location>
        <begin position="17"/>
        <end position="444"/>
    </location>
</feature>
<dbReference type="GeneID" id="115462518"/>
<feature type="compositionally biased region" description="Basic and acidic residues" evidence="1">
    <location>
        <begin position="186"/>
        <end position="201"/>
    </location>
</feature>
<feature type="compositionally biased region" description="Basic and acidic residues" evidence="1">
    <location>
        <begin position="150"/>
        <end position="160"/>
    </location>
</feature>
<keyword evidence="2" id="KW-0732">Signal</keyword>